<protein>
    <submittedName>
        <fullName evidence="7">Cathepsin d</fullName>
    </submittedName>
</protein>
<dbReference type="Gene3D" id="2.40.70.10">
    <property type="entry name" value="Acid Proteases"/>
    <property type="match status" value="3"/>
</dbReference>
<dbReference type="PROSITE" id="PS51767">
    <property type="entry name" value="PEPTIDASE_A1"/>
    <property type="match status" value="1"/>
</dbReference>
<dbReference type="Pfam" id="PF00026">
    <property type="entry name" value="Asp"/>
    <property type="match status" value="2"/>
</dbReference>
<dbReference type="GO" id="GO:0006508">
    <property type="term" value="P:proteolysis"/>
    <property type="evidence" value="ECO:0007669"/>
    <property type="project" value="UniProtKB-KW"/>
</dbReference>
<dbReference type="SUPFAM" id="SSF50630">
    <property type="entry name" value="Acid proteases"/>
    <property type="match status" value="1"/>
</dbReference>
<dbReference type="InterPro" id="IPR034164">
    <property type="entry name" value="Pepsin-like_dom"/>
</dbReference>
<comment type="similarity">
    <text evidence="1">Belongs to the peptidase A1 family.</text>
</comment>
<feature type="domain" description="Peptidase A1" evidence="6">
    <location>
        <begin position="3"/>
        <end position="288"/>
    </location>
</feature>
<dbReference type="PANTHER" id="PTHR47966">
    <property type="entry name" value="BETA-SITE APP-CLEAVING ENZYME, ISOFORM A-RELATED"/>
    <property type="match status" value="1"/>
</dbReference>
<dbReference type="PANTHER" id="PTHR47966:SF69">
    <property type="entry name" value="PEPTIDASE A1 DOMAIN-CONTAINING PROTEIN"/>
    <property type="match status" value="1"/>
</dbReference>
<dbReference type="CDD" id="cd05471">
    <property type="entry name" value="pepsin_like"/>
    <property type="match status" value="1"/>
</dbReference>
<evidence type="ECO:0000256" key="1">
    <source>
        <dbReference type="ARBA" id="ARBA00007447"/>
    </source>
</evidence>
<dbReference type="InterPro" id="IPR021109">
    <property type="entry name" value="Peptidase_aspartic_dom_sf"/>
</dbReference>
<comment type="caution">
    <text evidence="7">The sequence shown here is derived from an EMBL/GenBank/DDBJ whole genome shotgun (WGS) entry which is preliminary data.</text>
</comment>
<keyword evidence="4" id="KW-0378">Hydrolase</keyword>
<organism evidence="7 8">
    <name type="scientific">Plakobranchus ocellatus</name>
    <dbReference type="NCBI Taxonomy" id="259542"/>
    <lineage>
        <taxon>Eukaryota</taxon>
        <taxon>Metazoa</taxon>
        <taxon>Spiralia</taxon>
        <taxon>Lophotrochozoa</taxon>
        <taxon>Mollusca</taxon>
        <taxon>Gastropoda</taxon>
        <taxon>Heterobranchia</taxon>
        <taxon>Euthyneura</taxon>
        <taxon>Panpulmonata</taxon>
        <taxon>Sacoglossa</taxon>
        <taxon>Placobranchoidea</taxon>
        <taxon>Plakobranchidae</taxon>
        <taxon>Plakobranchus</taxon>
    </lineage>
</organism>
<evidence type="ECO:0000256" key="3">
    <source>
        <dbReference type="ARBA" id="ARBA00022750"/>
    </source>
</evidence>
<evidence type="ECO:0000256" key="4">
    <source>
        <dbReference type="ARBA" id="ARBA00022801"/>
    </source>
</evidence>
<name>A0AAV3YQ84_9GAST</name>
<reference evidence="7 8" key="1">
    <citation type="journal article" date="2021" name="Elife">
        <title>Chloroplast acquisition without the gene transfer in kleptoplastic sea slugs, Plakobranchus ocellatus.</title>
        <authorList>
            <person name="Maeda T."/>
            <person name="Takahashi S."/>
            <person name="Yoshida T."/>
            <person name="Shimamura S."/>
            <person name="Takaki Y."/>
            <person name="Nagai Y."/>
            <person name="Toyoda A."/>
            <person name="Suzuki Y."/>
            <person name="Arimoto A."/>
            <person name="Ishii H."/>
            <person name="Satoh N."/>
            <person name="Nishiyama T."/>
            <person name="Hasebe M."/>
            <person name="Maruyama T."/>
            <person name="Minagawa J."/>
            <person name="Obokata J."/>
            <person name="Shigenobu S."/>
        </authorList>
    </citation>
    <scope>NUCLEOTIDE SEQUENCE [LARGE SCALE GENOMIC DNA]</scope>
</reference>
<feature type="active site" evidence="5">
    <location>
        <position position="21"/>
    </location>
</feature>
<accession>A0AAV3YQ84</accession>
<dbReference type="AlphaFoldDB" id="A0AAV3YQ84"/>
<feature type="active site" evidence="5">
    <location>
        <position position="208"/>
    </location>
</feature>
<sequence>NIYSGHITIGTPGQKFIVAFDTETATTWVPSIHSPSWKKLRRISGKYNNESSRTYKTNGKPFELFYGYQEVSGYRSQDNVAIAGATVHNQTFGESILEPNMFAGSVIDGILGLGFSGIAEGEELSVVDNMFREGLLPAPVFSFYLNRYDSDAPDSVLALGGTNSEYYTGNFTFVNLSMPDRWQFEIDRIQLSNDVGTTCWNRCQAVVDIGSSYIVGPSNEVDVLNRRLGAKRHKGGPQLWAGQYHSGIVGKKVKSGETPVWILGLSFMRTYYTQFDKGNRRLGFAKAT</sequence>
<evidence type="ECO:0000256" key="2">
    <source>
        <dbReference type="ARBA" id="ARBA00022670"/>
    </source>
</evidence>
<keyword evidence="8" id="KW-1185">Reference proteome</keyword>
<evidence type="ECO:0000256" key="5">
    <source>
        <dbReference type="PIRSR" id="PIRSR601461-1"/>
    </source>
</evidence>
<dbReference type="InterPro" id="IPR001461">
    <property type="entry name" value="Aspartic_peptidase_A1"/>
</dbReference>
<dbReference type="FunFam" id="2.40.70.10:FF:000115">
    <property type="entry name" value="Lysosomal aspartic protease"/>
    <property type="match status" value="1"/>
</dbReference>
<feature type="non-terminal residue" evidence="7">
    <location>
        <position position="1"/>
    </location>
</feature>
<dbReference type="InterPro" id="IPR033121">
    <property type="entry name" value="PEPTIDASE_A1"/>
</dbReference>
<proteinExistence type="inferred from homology"/>
<keyword evidence="2" id="KW-0645">Protease</keyword>
<dbReference type="PRINTS" id="PR00792">
    <property type="entry name" value="PEPSIN"/>
</dbReference>
<dbReference type="EMBL" id="BLXT01001350">
    <property type="protein sequence ID" value="GFN84884.1"/>
    <property type="molecule type" value="Genomic_DNA"/>
</dbReference>
<evidence type="ECO:0000313" key="7">
    <source>
        <dbReference type="EMBL" id="GFN84884.1"/>
    </source>
</evidence>
<dbReference type="Proteomes" id="UP000735302">
    <property type="component" value="Unassembled WGS sequence"/>
</dbReference>
<evidence type="ECO:0000259" key="6">
    <source>
        <dbReference type="PROSITE" id="PS51767"/>
    </source>
</evidence>
<evidence type="ECO:0000313" key="8">
    <source>
        <dbReference type="Proteomes" id="UP000735302"/>
    </source>
</evidence>
<gene>
    <name evidence="7" type="ORF">PoB_001139000</name>
</gene>
<keyword evidence="3" id="KW-0064">Aspartyl protease</keyword>
<dbReference type="GO" id="GO:0004190">
    <property type="term" value="F:aspartic-type endopeptidase activity"/>
    <property type="evidence" value="ECO:0007669"/>
    <property type="project" value="UniProtKB-KW"/>
</dbReference>